<evidence type="ECO:0000256" key="3">
    <source>
        <dbReference type="SAM" id="Coils"/>
    </source>
</evidence>
<feature type="region of interest" description="Disordered" evidence="4">
    <location>
        <begin position="1"/>
        <end position="57"/>
    </location>
</feature>
<feature type="compositionally biased region" description="Low complexity" evidence="4">
    <location>
        <begin position="15"/>
        <end position="30"/>
    </location>
</feature>
<name>A0ABY0HIN2_9PEZI</name>
<feature type="compositionally biased region" description="Low complexity" evidence="4">
    <location>
        <begin position="740"/>
        <end position="763"/>
    </location>
</feature>
<feature type="region of interest" description="Disordered" evidence="4">
    <location>
        <begin position="726"/>
        <end position="774"/>
    </location>
</feature>
<dbReference type="SMART" id="SM00066">
    <property type="entry name" value="GAL4"/>
    <property type="match status" value="1"/>
</dbReference>
<evidence type="ECO:0000256" key="4">
    <source>
        <dbReference type="SAM" id="MobiDB-lite"/>
    </source>
</evidence>
<evidence type="ECO:0000313" key="6">
    <source>
        <dbReference type="EMBL" id="RYO93385.1"/>
    </source>
</evidence>
<dbReference type="Gene3D" id="4.10.240.10">
    <property type="entry name" value="Zn(2)-C6 fungal-type DNA-binding domain"/>
    <property type="match status" value="1"/>
</dbReference>
<dbReference type="SMART" id="SM00906">
    <property type="entry name" value="Fungal_trans"/>
    <property type="match status" value="1"/>
</dbReference>
<dbReference type="CDD" id="cd00067">
    <property type="entry name" value="GAL4"/>
    <property type="match status" value="1"/>
</dbReference>
<dbReference type="EMBL" id="QJNS01000018">
    <property type="protein sequence ID" value="RYO93385.1"/>
    <property type="molecule type" value="Genomic_DNA"/>
</dbReference>
<dbReference type="Pfam" id="PF04082">
    <property type="entry name" value="Fungal_trans"/>
    <property type="match status" value="1"/>
</dbReference>
<gene>
    <name evidence="6" type="ORF">DL762_001084</name>
</gene>
<dbReference type="PANTHER" id="PTHR46910:SF1">
    <property type="entry name" value="MISCELLANEOUS ZN(II)2CYS6 TRANSCRIPTION FACTOR (EUROFUNG)-RELATED"/>
    <property type="match status" value="1"/>
</dbReference>
<reference evidence="6 7" key="1">
    <citation type="submission" date="2018-06" db="EMBL/GenBank/DDBJ databases">
        <title>Complete Genomes of Monosporascus.</title>
        <authorList>
            <person name="Robinson A.J."/>
            <person name="Natvig D.O."/>
        </authorList>
    </citation>
    <scope>NUCLEOTIDE SEQUENCE [LARGE SCALE GENOMIC DNA]</scope>
    <source>
        <strain evidence="6 7">CBS 609.92</strain>
    </source>
</reference>
<feature type="domain" description="Zn(2)-C6 fungal-type" evidence="5">
    <location>
        <begin position="97"/>
        <end position="128"/>
    </location>
</feature>
<dbReference type="InterPro" id="IPR007219">
    <property type="entry name" value="XnlR_reg_dom"/>
</dbReference>
<keyword evidence="3" id="KW-0175">Coiled coil</keyword>
<protein>
    <recommendedName>
        <fullName evidence="5">Zn(2)-C6 fungal-type domain-containing protein</fullName>
    </recommendedName>
</protein>
<dbReference type="InterPro" id="IPR036864">
    <property type="entry name" value="Zn2-C6_fun-type_DNA-bd_sf"/>
</dbReference>
<evidence type="ECO:0000256" key="2">
    <source>
        <dbReference type="ARBA" id="ARBA00023242"/>
    </source>
</evidence>
<keyword evidence="7" id="KW-1185">Reference proteome</keyword>
<evidence type="ECO:0000256" key="1">
    <source>
        <dbReference type="ARBA" id="ARBA00022723"/>
    </source>
</evidence>
<dbReference type="SUPFAM" id="SSF57701">
    <property type="entry name" value="Zn2/Cys6 DNA-binding domain"/>
    <property type="match status" value="1"/>
</dbReference>
<dbReference type="CDD" id="cd12148">
    <property type="entry name" value="fungal_TF_MHR"/>
    <property type="match status" value="1"/>
</dbReference>
<evidence type="ECO:0000259" key="5">
    <source>
        <dbReference type="PROSITE" id="PS50048"/>
    </source>
</evidence>
<dbReference type="InterPro" id="IPR001138">
    <property type="entry name" value="Zn2Cys6_DnaBD"/>
</dbReference>
<feature type="region of interest" description="Disordered" evidence="4">
    <location>
        <begin position="191"/>
        <end position="210"/>
    </location>
</feature>
<keyword evidence="1" id="KW-0479">Metal-binding</keyword>
<organism evidence="6 7">
    <name type="scientific">Monosporascus cannonballus</name>
    <dbReference type="NCBI Taxonomy" id="155416"/>
    <lineage>
        <taxon>Eukaryota</taxon>
        <taxon>Fungi</taxon>
        <taxon>Dikarya</taxon>
        <taxon>Ascomycota</taxon>
        <taxon>Pezizomycotina</taxon>
        <taxon>Sordariomycetes</taxon>
        <taxon>Xylariomycetidae</taxon>
        <taxon>Xylariales</taxon>
        <taxon>Xylariales incertae sedis</taxon>
        <taxon>Monosporascus</taxon>
    </lineage>
</organism>
<keyword evidence="2" id="KW-0539">Nucleus</keyword>
<dbReference type="Proteomes" id="UP000294003">
    <property type="component" value="Unassembled WGS sequence"/>
</dbReference>
<dbReference type="InterPro" id="IPR050987">
    <property type="entry name" value="AtrR-like"/>
</dbReference>
<proteinExistence type="predicted"/>
<dbReference type="PROSITE" id="PS00463">
    <property type="entry name" value="ZN2_CY6_FUNGAL_1"/>
    <property type="match status" value="1"/>
</dbReference>
<dbReference type="PROSITE" id="PS50048">
    <property type="entry name" value="ZN2_CY6_FUNGAL_2"/>
    <property type="match status" value="1"/>
</dbReference>
<accession>A0ABY0HIN2</accession>
<evidence type="ECO:0000313" key="7">
    <source>
        <dbReference type="Proteomes" id="UP000294003"/>
    </source>
</evidence>
<dbReference type="PANTHER" id="PTHR46910">
    <property type="entry name" value="TRANSCRIPTION FACTOR PDR1"/>
    <property type="match status" value="1"/>
</dbReference>
<sequence>MATPSHNAFPRSPNPSTRSYDSSSVSSATSPRPPAQYLNSLMNTAARPSTTHQPQPLGIPTLPPVSQAAFQSYTPVAAPSVMGPQKRAYRQRRKDPSCDACRERKVKCDATETTSCSECSSRNVKCQFTKETNRRMSSIKQVQDLEKQLERLKRENSSLKRMLSERDGQMDVDVDNVEQLPLQLPEIRSEPKRRRRVTPLHDPSRARSQMREYSKGLLKAPAPCRQSFRTPVFDPPRPPLPSKAIAEKLLRAYYGAVHIMMPILHWPTLQHDVDELYQGSNLQRVSTSWLSMFFAVLGIGSLFSDDLDRTNRAGELLEASRSLTDPWNNNFTLDNARTLFLLSLALNELNLKSAAWSWLGSAVRCAQDMDLHLETGIRSRVEADMRRRVWWAMYILDRTLSLELGRPFIIDDADCDVSLPEPCDDHFLQTDGPIHPLNANPLTHYLHVVIDVVRCYSALRKALSMQVVAPTRLATFDAHFIACQRAFPAACDPQSDLPIAPHILMPLTYLLSARLLLHRHNLAPTCPPETRKSAIDQCTATAMDTADLIGRTSATLADTATALLTTHIFRCTLFLLLVGRYEAASTCIRALSSIGARRDVATPCGRFLSFFLTTLTSKRAELASYLPRPAPHGFANTAPPSPAAVQESLVRDEELLIYVSADLQAGPETSWVWAGAESEAPVISTKPAGGGLLMADNRTGLSAEEMQDWGDWDGLFTRIKSLASPQTLPPIKMEQAPSVPRSNASGPGSSGNSPAPGAGSGPRSAERISIANII</sequence>
<feature type="coiled-coil region" evidence="3">
    <location>
        <begin position="135"/>
        <end position="169"/>
    </location>
</feature>
<dbReference type="Pfam" id="PF00172">
    <property type="entry name" value="Zn_clus"/>
    <property type="match status" value="1"/>
</dbReference>
<feature type="compositionally biased region" description="Polar residues" evidence="4">
    <location>
        <begin position="37"/>
        <end position="54"/>
    </location>
</feature>
<comment type="caution">
    <text evidence="6">The sequence shown here is derived from an EMBL/GenBank/DDBJ whole genome shotgun (WGS) entry which is preliminary data.</text>
</comment>